<comment type="pathway">
    <text evidence="3 17">Protein modification; protein glycosylation.</text>
</comment>
<evidence type="ECO:0000256" key="16">
    <source>
        <dbReference type="ARBA" id="ARBA00023211"/>
    </source>
</evidence>
<feature type="coiled-coil region" evidence="18">
    <location>
        <begin position="75"/>
        <end position="107"/>
    </location>
</feature>
<dbReference type="EMBL" id="UYJE01008203">
    <property type="protein sequence ID" value="VDI62030.1"/>
    <property type="molecule type" value="Genomic_DNA"/>
</dbReference>
<feature type="domain" description="Ricin B lectin" evidence="20">
    <location>
        <begin position="514"/>
        <end position="633"/>
    </location>
</feature>
<sequence>MASFFRRKKGLIFKFVIGVPILWFATVLLMTYQGSWSQDNRVDTEKRNNEPVINAQHVPVNRHDDFRGHDQSIHQEEQQRLARKMEQEKLIKEREERERRNIELMEKQKVEEIKNNPVLKFRSGESEVERVKVDPNAPGEQGKAVDIDKDKLSPEERKKYDDGWQRNAFNEYASNMISLHRSLPDVRDEECKTQKYRDNLPDTSVVVCFHNEAWSVLLRTVHSIIDRSPPHLLKEVILVDDFSDMDHLKKPLEDYAAKLKKVKVVRTKQREGLIRARLLGYSASTGTVLTYLDSHCECAEGWLEPLLDRIAENKSIVVCPVIDVIEDSSFKFQYGSAKSTSVGGFDWNLQFNWHAIPEHERERRHYKDYAPVRSPTMAGGLFSISREYFTHLGTYDPGMDIWGGENLELSFRIWMCGGTLEIVPCSHVGHIFRKRSPYKWRTGVNVVKKNSIRLAEVWMDEYKNYYYERFNYDLGEYGDVTERKALRKSLNCKSFDWFVKNIYPDLFVPGDSIASGEIRSKAKPMCVDSSVDSHNMHKPVNMWPCHNQGGNQYWMLSKTGEIRRDDGCLDFSGGESIIIYPCHSQKGNQQWEYREDNTIFHSNTQKCMEVSLDGQKLLMKSCTGIDRQLWQWKRKKQ</sequence>
<dbReference type="GO" id="GO:0046872">
    <property type="term" value="F:metal ion binding"/>
    <property type="evidence" value="ECO:0007669"/>
    <property type="project" value="UniProtKB-KW"/>
</dbReference>
<organism evidence="21 22">
    <name type="scientific">Mytilus galloprovincialis</name>
    <name type="common">Mediterranean mussel</name>
    <dbReference type="NCBI Taxonomy" id="29158"/>
    <lineage>
        <taxon>Eukaryota</taxon>
        <taxon>Metazoa</taxon>
        <taxon>Spiralia</taxon>
        <taxon>Lophotrochozoa</taxon>
        <taxon>Mollusca</taxon>
        <taxon>Bivalvia</taxon>
        <taxon>Autobranchia</taxon>
        <taxon>Pteriomorphia</taxon>
        <taxon>Mytilida</taxon>
        <taxon>Mytiloidea</taxon>
        <taxon>Mytilidae</taxon>
        <taxon>Mytilinae</taxon>
        <taxon>Mytilus</taxon>
    </lineage>
</organism>
<dbReference type="GO" id="GO:0004653">
    <property type="term" value="F:polypeptide N-acetylgalactosaminyltransferase activity"/>
    <property type="evidence" value="ECO:0007669"/>
    <property type="project" value="TreeGrafter"/>
</dbReference>
<accession>A0A8B6GCE3</accession>
<protein>
    <recommendedName>
        <fullName evidence="17">Polypeptide N-acetylgalactosaminyltransferase</fullName>
        <ecNumber evidence="17">2.4.1.-</ecNumber>
    </recommendedName>
    <alternativeName>
        <fullName evidence="17">Protein-UDP acetylgalactosaminyltransferase</fullName>
    </alternativeName>
</protein>
<reference evidence="21" key="1">
    <citation type="submission" date="2018-11" db="EMBL/GenBank/DDBJ databases">
        <authorList>
            <person name="Alioto T."/>
            <person name="Alioto T."/>
        </authorList>
    </citation>
    <scope>NUCLEOTIDE SEQUENCE</scope>
</reference>
<evidence type="ECO:0000256" key="10">
    <source>
        <dbReference type="ARBA" id="ARBA00022968"/>
    </source>
</evidence>
<dbReference type="InterPro" id="IPR029044">
    <property type="entry name" value="Nucleotide-diphossugar_trans"/>
</dbReference>
<dbReference type="FunFam" id="2.80.10.50:FF:000047">
    <property type="entry name" value="Polypeptide N-acetylgalactosaminyltransferase"/>
    <property type="match status" value="1"/>
</dbReference>
<keyword evidence="13 17" id="KW-0472">Membrane</keyword>
<dbReference type="Pfam" id="PF00652">
    <property type="entry name" value="Ricin_B_lectin"/>
    <property type="match status" value="1"/>
</dbReference>
<dbReference type="GO" id="GO:0030246">
    <property type="term" value="F:carbohydrate binding"/>
    <property type="evidence" value="ECO:0007669"/>
    <property type="project" value="UniProtKB-KW"/>
</dbReference>
<dbReference type="InterPro" id="IPR001173">
    <property type="entry name" value="Glyco_trans_2-like"/>
</dbReference>
<keyword evidence="8" id="KW-0479">Metal-binding</keyword>
<evidence type="ECO:0000256" key="14">
    <source>
        <dbReference type="ARBA" id="ARBA00023157"/>
    </source>
</evidence>
<keyword evidence="11 17" id="KW-1133">Transmembrane helix</keyword>
<evidence type="ECO:0000256" key="4">
    <source>
        <dbReference type="ARBA" id="ARBA00005680"/>
    </source>
</evidence>
<dbReference type="SUPFAM" id="SSF50370">
    <property type="entry name" value="Ricin B-like lectins"/>
    <property type="match status" value="1"/>
</dbReference>
<comment type="subcellular location">
    <subcellularLocation>
        <location evidence="2 17">Golgi apparatus membrane</location>
        <topology evidence="2 17">Single-pass type II membrane protein</topology>
    </subcellularLocation>
</comment>
<keyword evidence="22" id="KW-1185">Reference proteome</keyword>
<name>A0A8B6GCE3_MYTGA</name>
<dbReference type="InterPro" id="IPR000772">
    <property type="entry name" value="Ricin_B_lectin"/>
</dbReference>
<keyword evidence="18" id="KW-0175">Coiled coil</keyword>
<evidence type="ECO:0000256" key="7">
    <source>
        <dbReference type="ARBA" id="ARBA00022692"/>
    </source>
</evidence>
<evidence type="ECO:0000256" key="8">
    <source>
        <dbReference type="ARBA" id="ARBA00022723"/>
    </source>
</evidence>
<comment type="cofactor">
    <cofactor evidence="1 17">
        <name>Mn(2+)</name>
        <dbReference type="ChEBI" id="CHEBI:29035"/>
    </cofactor>
</comment>
<dbReference type="OrthoDB" id="6119243at2759"/>
<evidence type="ECO:0000256" key="15">
    <source>
        <dbReference type="ARBA" id="ARBA00023180"/>
    </source>
</evidence>
<dbReference type="Pfam" id="PF00535">
    <property type="entry name" value="Glycos_transf_2"/>
    <property type="match status" value="1"/>
</dbReference>
<keyword evidence="9 17" id="KW-0430">Lectin</keyword>
<evidence type="ECO:0000256" key="1">
    <source>
        <dbReference type="ARBA" id="ARBA00001936"/>
    </source>
</evidence>
<evidence type="ECO:0000256" key="12">
    <source>
        <dbReference type="ARBA" id="ARBA00023034"/>
    </source>
</evidence>
<evidence type="ECO:0000256" key="11">
    <source>
        <dbReference type="ARBA" id="ARBA00022989"/>
    </source>
</evidence>
<comment type="similarity">
    <text evidence="4 17">Belongs to the glycosyltransferase 2 family. GalNAc-T subfamily.</text>
</comment>
<keyword evidence="12 17" id="KW-0333">Golgi apparatus</keyword>
<dbReference type="InterPro" id="IPR045885">
    <property type="entry name" value="GalNAc-T"/>
</dbReference>
<evidence type="ECO:0000259" key="20">
    <source>
        <dbReference type="SMART" id="SM00458"/>
    </source>
</evidence>
<evidence type="ECO:0000256" key="19">
    <source>
        <dbReference type="SAM" id="MobiDB-lite"/>
    </source>
</evidence>
<keyword evidence="7 17" id="KW-0812">Transmembrane</keyword>
<evidence type="ECO:0000256" key="3">
    <source>
        <dbReference type="ARBA" id="ARBA00004922"/>
    </source>
</evidence>
<feature type="region of interest" description="Disordered" evidence="19">
    <location>
        <begin position="126"/>
        <end position="149"/>
    </location>
</feature>
<dbReference type="PANTHER" id="PTHR11675">
    <property type="entry name" value="N-ACETYLGALACTOSAMINYLTRANSFERASE"/>
    <property type="match status" value="1"/>
</dbReference>
<evidence type="ECO:0000256" key="18">
    <source>
        <dbReference type="SAM" id="Coils"/>
    </source>
</evidence>
<gene>
    <name evidence="21" type="ORF">MGAL_10B061342</name>
</gene>
<dbReference type="CDD" id="cd23462">
    <property type="entry name" value="beta-trefoil_Ricin_Pgant9-like"/>
    <property type="match status" value="1"/>
</dbReference>
<keyword evidence="16 17" id="KW-0464">Manganese</keyword>
<dbReference type="Gene3D" id="2.80.10.50">
    <property type="match status" value="1"/>
</dbReference>
<dbReference type="GO" id="GO:0000139">
    <property type="term" value="C:Golgi membrane"/>
    <property type="evidence" value="ECO:0007669"/>
    <property type="project" value="UniProtKB-SubCell"/>
</dbReference>
<keyword evidence="10" id="KW-0735">Signal-anchor</keyword>
<evidence type="ECO:0000256" key="5">
    <source>
        <dbReference type="ARBA" id="ARBA00022676"/>
    </source>
</evidence>
<keyword evidence="15" id="KW-0325">Glycoprotein</keyword>
<dbReference type="Gene3D" id="3.90.550.10">
    <property type="entry name" value="Spore Coat Polysaccharide Biosynthesis Protein SpsA, Chain A"/>
    <property type="match status" value="1"/>
</dbReference>
<dbReference type="GO" id="GO:0006493">
    <property type="term" value="P:protein O-linked glycosylation"/>
    <property type="evidence" value="ECO:0007669"/>
    <property type="project" value="TreeGrafter"/>
</dbReference>
<dbReference type="AlphaFoldDB" id="A0A8B6GCE3"/>
<dbReference type="FunFam" id="3.90.550.10:FF:000021">
    <property type="entry name" value="Polypeptide N-acetylgalactosaminyltransferase"/>
    <property type="match status" value="1"/>
</dbReference>
<evidence type="ECO:0000313" key="22">
    <source>
        <dbReference type="Proteomes" id="UP000596742"/>
    </source>
</evidence>
<dbReference type="Proteomes" id="UP000596742">
    <property type="component" value="Unassembled WGS sequence"/>
</dbReference>
<evidence type="ECO:0000256" key="6">
    <source>
        <dbReference type="ARBA" id="ARBA00022679"/>
    </source>
</evidence>
<dbReference type="CDD" id="cd02510">
    <property type="entry name" value="pp-GalNAc-T"/>
    <property type="match status" value="1"/>
</dbReference>
<evidence type="ECO:0000256" key="17">
    <source>
        <dbReference type="RuleBase" id="RU361242"/>
    </source>
</evidence>
<dbReference type="SUPFAM" id="SSF53448">
    <property type="entry name" value="Nucleotide-diphospho-sugar transferases"/>
    <property type="match status" value="1"/>
</dbReference>
<keyword evidence="5 17" id="KW-0328">Glycosyltransferase</keyword>
<comment type="caution">
    <text evidence="21">The sequence shown here is derived from an EMBL/GenBank/DDBJ whole genome shotgun (WGS) entry which is preliminary data.</text>
</comment>
<keyword evidence="14 17" id="KW-1015">Disulfide bond</keyword>
<proteinExistence type="inferred from homology"/>
<evidence type="ECO:0000256" key="13">
    <source>
        <dbReference type="ARBA" id="ARBA00023136"/>
    </source>
</evidence>
<dbReference type="EC" id="2.4.1.-" evidence="17"/>
<keyword evidence="6 17" id="KW-0808">Transferase</keyword>
<evidence type="ECO:0000313" key="21">
    <source>
        <dbReference type="EMBL" id="VDI62030.1"/>
    </source>
</evidence>
<dbReference type="InterPro" id="IPR035992">
    <property type="entry name" value="Ricin_B-like_lectins"/>
</dbReference>
<evidence type="ECO:0000256" key="2">
    <source>
        <dbReference type="ARBA" id="ARBA00004323"/>
    </source>
</evidence>
<dbReference type="PROSITE" id="PS50231">
    <property type="entry name" value="RICIN_B_LECTIN"/>
    <property type="match status" value="1"/>
</dbReference>
<evidence type="ECO:0000256" key="9">
    <source>
        <dbReference type="ARBA" id="ARBA00022734"/>
    </source>
</evidence>
<dbReference type="PANTHER" id="PTHR11675:SF131">
    <property type="entry name" value="POLYPEPTIDE N-ACETYLGALACTOSAMINYLTRANSFERASE 9-RELATED"/>
    <property type="match status" value="1"/>
</dbReference>
<dbReference type="UniPathway" id="UPA00378"/>
<feature type="transmembrane region" description="Helical" evidence="17">
    <location>
        <begin position="12"/>
        <end position="32"/>
    </location>
</feature>
<dbReference type="SMART" id="SM00458">
    <property type="entry name" value="RICIN"/>
    <property type="match status" value="1"/>
</dbReference>